<evidence type="ECO:0000313" key="2">
    <source>
        <dbReference type="Proteomes" id="UP001454036"/>
    </source>
</evidence>
<sequence length="283" mass="32866">MKRICLSECPDSLDVFKRYPDHVFDPLIRYDANRFGPKVSYVEEATDDYLSWFRRHSHVRTLQAQRETITHLMDIVADDGVELPQEMRWVEDHYMKQLVNRSLSILPATELWRWVEYETGLLHSFSPLANSWFFFTSMGTIFVYGVTMVAESDLARVLGSLLLEGEELEEVYVPDLAYDKVEEKNQFGREGSHQQEIPCSNIQGDHPKSLGGSSWGEPWLFEGYAIVLRRWEAEMQIDQVVFHSLPCWVQVWNFPLGYVEEVIGQAIVAHIGDVMEVDKRSIE</sequence>
<protein>
    <recommendedName>
        <fullName evidence="3">DUF4283 domain-containing protein</fullName>
    </recommendedName>
</protein>
<comment type="caution">
    <text evidence="1">The sequence shown here is derived from an EMBL/GenBank/DDBJ whole genome shotgun (WGS) entry which is preliminary data.</text>
</comment>
<organism evidence="1 2">
    <name type="scientific">Lithospermum erythrorhizon</name>
    <name type="common">Purple gromwell</name>
    <name type="synonym">Lithospermum officinale var. erythrorhizon</name>
    <dbReference type="NCBI Taxonomy" id="34254"/>
    <lineage>
        <taxon>Eukaryota</taxon>
        <taxon>Viridiplantae</taxon>
        <taxon>Streptophyta</taxon>
        <taxon>Embryophyta</taxon>
        <taxon>Tracheophyta</taxon>
        <taxon>Spermatophyta</taxon>
        <taxon>Magnoliopsida</taxon>
        <taxon>eudicotyledons</taxon>
        <taxon>Gunneridae</taxon>
        <taxon>Pentapetalae</taxon>
        <taxon>asterids</taxon>
        <taxon>lamiids</taxon>
        <taxon>Boraginales</taxon>
        <taxon>Boraginaceae</taxon>
        <taxon>Boraginoideae</taxon>
        <taxon>Lithospermeae</taxon>
        <taxon>Lithospermum</taxon>
    </lineage>
</organism>
<keyword evidence="2" id="KW-1185">Reference proteome</keyword>
<reference evidence="1 2" key="1">
    <citation type="submission" date="2024-01" db="EMBL/GenBank/DDBJ databases">
        <title>The complete chloroplast genome sequence of Lithospermum erythrorhizon: insights into the phylogenetic relationship among Boraginaceae species and the maternal lineages of purple gromwells.</title>
        <authorList>
            <person name="Okada T."/>
            <person name="Watanabe K."/>
        </authorList>
    </citation>
    <scope>NUCLEOTIDE SEQUENCE [LARGE SCALE GENOMIC DNA]</scope>
</reference>
<evidence type="ECO:0008006" key="3">
    <source>
        <dbReference type="Google" id="ProtNLM"/>
    </source>
</evidence>
<dbReference type="AlphaFoldDB" id="A0AAV3PV74"/>
<name>A0AAV3PV74_LITER</name>
<evidence type="ECO:0000313" key="1">
    <source>
        <dbReference type="EMBL" id="GAA0155654.1"/>
    </source>
</evidence>
<dbReference type="EMBL" id="BAABME010018980">
    <property type="protein sequence ID" value="GAA0155654.1"/>
    <property type="molecule type" value="Genomic_DNA"/>
</dbReference>
<accession>A0AAV3PV74</accession>
<gene>
    <name evidence="1" type="ORF">LIER_38126</name>
</gene>
<proteinExistence type="predicted"/>
<dbReference type="Proteomes" id="UP001454036">
    <property type="component" value="Unassembled WGS sequence"/>
</dbReference>